<dbReference type="RefSeq" id="WP_205385129.1">
    <property type="nucleotide sequence ID" value="NZ_JAFFZS010000020.1"/>
</dbReference>
<sequence length="122" mass="13274">MPPKTEQKSHVSGTKAKKRTSTTTARTSGTRQKQAGSGTTSVAQVRLRPDELADLQRVMQTLKLHSLSDALREGLRLLSREATEVAAAQEIRDFYKGGQAPTPEGVLPSTEDELAAADEIEW</sequence>
<evidence type="ECO:0000313" key="2">
    <source>
        <dbReference type="EMBL" id="MBN0046992.1"/>
    </source>
</evidence>
<feature type="compositionally biased region" description="Polar residues" evidence="1">
    <location>
        <begin position="32"/>
        <end position="43"/>
    </location>
</feature>
<feature type="region of interest" description="Disordered" evidence="1">
    <location>
        <begin position="1"/>
        <end position="43"/>
    </location>
</feature>
<evidence type="ECO:0000256" key="1">
    <source>
        <dbReference type="SAM" id="MobiDB-lite"/>
    </source>
</evidence>
<dbReference type="EMBL" id="JAFFZS010000020">
    <property type="protein sequence ID" value="MBN0046992.1"/>
    <property type="molecule type" value="Genomic_DNA"/>
</dbReference>
<feature type="compositionally biased region" description="Low complexity" evidence="1">
    <location>
        <begin position="21"/>
        <end position="31"/>
    </location>
</feature>
<accession>A0ABS2VV43</accession>
<organism evidence="2 3">
    <name type="scientific">Streptomyces actuosus</name>
    <dbReference type="NCBI Taxonomy" id="1885"/>
    <lineage>
        <taxon>Bacteria</taxon>
        <taxon>Bacillati</taxon>
        <taxon>Actinomycetota</taxon>
        <taxon>Actinomycetes</taxon>
        <taxon>Kitasatosporales</taxon>
        <taxon>Streptomycetaceae</taxon>
        <taxon>Streptomyces</taxon>
    </lineage>
</organism>
<protein>
    <recommendedName>
        <fullName evidence="4">Ribbon-helix-helix protein CopG domain-containing protein</fullName>
    </recommendedName>
</protein>
<dbReference type="Proteomes" id="UP000788262">
    <property type="component" value="Unassembled WGS sequence"/>
</dbReference>
<feature type="region of interest" description="Disordered" evidence="1">
    <location>
        <begin position="96"/>
        <end position="122"/>
    </location>
</feature>
<evidence type="ECO:0008006" key="4">
    <source>
        <dbReference type="Google" id="ProtNLM"/>
    </source>
</evidence>
<keyword evidence="3" id="KW-1185">Reference proteome</keyword>
<evidence type="ECO:0000313" key="3">
    <source>
        <dbReference type="Proteomes" id="UP000788262"/>
    </source>
</evidence>
<reference evidence="2 3" key="1">
    <citation type="submission" date="2021-02" db="EMBL/GenBank/DDBJ databases">
        <title>Whole genome sequencing of Streptomyces actuosus VRA1.</title>
        <authorList>
            <person name="Sen G."/>
            <person name="Sen A."/>
        </authorList>
    </citation>
    <scope>NUCLEOTIDE SEQUENCE [LARGE SCALE GENOMIC DNA]</scope>
    <source>
        <strain evidence="2 3">VRA1</strain>
    </source>
</reference>
<name>A0ABS2VV43_STRAS</name>
<feature type="compositionally biased region" description="Acidic residues" evidence="1">
    <location>
        <begin position="110"/>
        <end position="122"/>
    </location>
</feature>
<gene>
    <name evidence="2" type="ORF">JS756_23315</name>
</gene>
<proteinExistence type="predicted"/>
<comment type="caution">
    <text evidence="2">The sequence shown here is derived from an EMBL/GenBank/DDBJ whole genome shotgun (WGS) entry which is preliminary data.</text>
</comment>